<dbReference type="AlphaFoldDB" id="A0A557XMS6"/>
<organism evidence="4 5">
    <name type="scientific">Mycobacterium helveticum</name>
    <dbReference type="NCBI Taxonomy" id="2592811"/>
    <lineage>
        <taxon>Bacteria</taxon>
        <taxon>Bacillati</taxon>
        <taxon>Actinomycetota</taxon>
        <taxon>Actinomycetes</taxon>
        <taxon>Mycobacteriales</taxon>
        <taxon>Mycobacteriaceae</taxon>
        <taxon>Mycobacterium</taxon>
    </lineage>
</organism>
<dbReference type="InterPro" id="IPR032466">
    <property type="entry name" value="Metal_Hydrolase"/>
</dbReference>
<evidence type="ECO:0000259" key="3">
    <source>
        <dbReference type="Pfam" id="PF04909"/>
    </source>
</evidence>
<accession>A0A557XMS6</accession>
<dbReference type="GO" id="GO:0016831">
    <property type="term" value="F:carboxy-lyase activity"/>
    <property type="evidence" value="ECO:0007669"/>
    <property type="project" value="InterPro"/>
</dbReference>
<dbReference type="GO" id="GO:0019748">
    <property type="term" value="P:secondary metabolic process"/>
    <property type="evidence" value="ECO:0007669"/>
    <property type="project" value="TreeGrafter"/>
</dbReference>
<keyword evidence="5" id="KW-1185">Reference proteome</keyword>
<dbReference type="Proteomes" id="UP000320513">
    <property type="component" value="Unassembled WGS sequence"/>
</dbReference>
<evidence type="ECO:0000313" key="4">
    <source>
        <dbReference type="EMBL" id="TVS87145.1"/>
    </source>
</evidence>
<protein>
    <submittedName>
        <fullName evidence="4">Amidohydrolase</fullName>
    </submittedName>
</protein>
<dbReference type="InterPro" id="IPR032465">
    <property type="entry name" value="ACMSD"/>
</dbReference>
<reference evidence="4 5" key="1">
    <citation type="submission" date="2019-07" db="EMBL/GenBank/DDBJ databases">
        <title>New Mycobacterium species.</title>
        <authorList>
            <person name="Tortoli E."/>
            <person name="Ghielmetti G."/>
            <person name="Friedel U."/>
            <person name="Trovato A."/>
        </authorList>
    </citation>
    <scope>NUCLEOTIDE SEQUENCE [LARGE SCALE GENOMIC DNA]</scope>
    <source>
        <strain evidence="4 5">16-83</strain>
    </source>
</reference>
<keyword evidence="4" id="KW-0378">Hydrolase</keyword>
<dbReference type="EMBL" id="VMQU01000070">
    <property type="protein sequence ID" value="TVS87145.1"/>
    <property type="molecule type" value="Genomic_DNA"/>
</dbReference>
<dbReference type="InterPro" id="IPR006680">
    <property type="entry name" value="Amidohydro-rel"/>
</dbReference>
<evidence type="ECO:0000256" key="2">
    <source>
        <dbReference type="SAM" id="MobiDB-lite"/>
    </source>
</evidence>
<dbReference type="PANTHER" id="PTHR21240">
    <property type="entry name" value="2-AMINO-3-CARBOXYLMUCONATE-6-SEMIALDEHYDE DECARBOXYLASE"/>
    <property type="match status" value="1"/>
</dbReference>
<evidence type="ECO:0000256" key="1">
    <source>
        <dbReference type="ARBA" id="ARBA00023239"/>
    </source>
</evidence>
<comment type="caution">
    <text evidence="4">The sequence shown here is derived from an EMBL/GenBank/DDBJ whole genome shotgun (WGS) entry which is preliminary data.</text>
</comment>
<keyword evidence="1" id="KW-0456">Lyase</keyword>
<sequence length="357" mass="39366">MRIIDADGHVVENSSLATEAMQRWPQYVKPSADGSRLTFEGRSYPEDQGTGAGCPPRHGISTAPGINCRSAEGVLGDADRDHIDTMVLYPSLGLCAPSLEDPEFAAGFCRLYNQWIADYCASSGGRLRGVGVTPIEHGRVAVDVMTEAKALGLVATLVPPALKTRNLDHPDLDPFYAAAVDLEMPLGIHGAPGVHLPKIGVDRFTNYIQVHCVSFPFDQMTAMTALVSGGVFERHPRLRVAFLEAGAGWVPFFIDRLHEHYEKRGDWVERGWRRAPHEYVAAGNIWVTCEPEEPILPGVIDVLSADFIMFASDYPHWDSEWPESTKPLRTRADISEEARAKIGGRNAQRFYNLTRTG</sequence>
<dbReference type="SUPFAM" id="SSF51556">
    <property type="entry name" value="Metallo-dependent hydrolases"/>
    <property type="match status" value="1"/>
</dbReference>
<dbReference type="RefSeq" id="WP_144952849.1">
    <property type="nucleotide sequence ID" value="NZ_VMQU01000070.1"/>
</dbReference>
<feature type="domain" description="Amidohydrolase-related" evidence="3">
    <location>
        <begin position="98"/>
        <end position="353"/>
    </location>
</feature>
<dbReference type="GO" id="GO:0016787">
    <property type="term" value="F:hydrolase activity"/>
    <property type="evidence" value="ECO:0007669"/>
    <property type="project" value="UniProtKB-KW"/>
</dbReference>
<name>A0A557XMS6_9MYCO</name>
<dbReference type="OrthoDB" id="8673349at2"/>
<dbReference type="GO" id="GO:0005737">
    <property type="term" value="C:cytoplasm"/>
    <property type="evidence" value="ECO:0007669"/>
    <property type="project" value="TreeGrafter"/>
</dbReference>
<evidence type="ECO:0000313" key="5">
    <source>
        <dbReference type="Proteomes" id="UP000320513"/>
    </source>
</evidence>
<gene>
    <name evidence="4" type="ORF">FPZ47_16400</name>
</gene>
<feature type="region of interest" description="Disordered" evidence="2">
    <location>
        <begin position="32"/>
        <end position="58"/>
    </location>
</feature>
<proteinExistence type="predicted"/>
<dbReference type="PANTHER" id="PTHR21240:SF28">
    <property type="entry name" value="ISO-OROTATE DECARBOXYLASE (EUROFUNG)"/>
    <property type="match status" value="1"/>
</dbReference>
<dbReference type="Gene3D" id="3.20.20.140">
    <property type="entry name" value="Metal-dependent hydrolases"/>
    <property type="match status" value="1"/>
</dbReference>
<dbReference type="Pfam" id="PF04909">
    <property type="entry name" value="Amidohydro_2"/>
    <property type="match status" value="1"/>
</dbReference>